<protein>
    <submittedName>
        <fullName evidence="5">SCY1-like protein 2 isoform X2</fullName>
    </submittedName>
</protein>
<dbReference type="GeneID" id="106072327"/>
<dbReference type="FunFam" id="3.30.200.20:FF:000179">
    <property type="entry name" value="SCY1 like pseudokinase 2"/>
    <property type="match status" value="1"/>
</dbReference>
<reference evidence="5" key="1">
    <citation type="submission" date="2025-08" db="UniProtKB">
        <authorList>
            <consortium name="RefSeq"/>
        </authorList>
    </citation>
    <scope>IDENTIFICATION</scope>
</reference>
<dbReference type="AlphaFoldDB" id="A0A9W3BIT8"/>
<dbReference type="Pfam" id="PF00069">
    <property type="entry name" value="Pkinase"/>
    <property type="match status" value="1"/>
</dbReference>
<organism evidence="4 5">
    <name type="scientific">Biomphalaria glabrata</name>
    <name type="common">Bloodfluke planorb</name>
    <name type="synonym">Freshwater snail</name>
    <dbReference type="NCBI Taxonomy" id="6526"/>
    <lineage>
        <taxon>Eukaryota</taxon>
        <taxon>Metazoa</taxon>
        <taxon>Spiralia</taxon>
        <taxon>Lophotrochozoa</taxon>
        <taxon>Mollusca</taxon>
        <taxon>Gastropoda</taxon>
        <taxon>Heterobranchia</taxon>
        <taxon>Euthyneura</taxon>
        <taxon>Panpulmonata</taxon>
        <taxon>Hygrophila</taxon>
        <taxon>Lymnaeoidea</taxon>
        <taxon>Planorbidae</taxon>
        <taxon>Biomphalaria</taxon>
    </lineage>
</organism>
<evidence type="ECO:0000313" key="4">
    <source>
        <dbReference type="Proteomes" id="UP001165740"/>
    </source>
</evidence>
<feature type="compositionally biased region" description="Polar residues" evidence="2">
    <location>
        <begin position="950"/>
        <end position="960"/>
    </location>
</feature>
<feature type="compositionally biased region" description="Polar residues" evidence="2">
    <location>
        <begin position="699"/>
        <end position="719"/>
    </location>
</feature>
<dbReference type="Gene3D" id="3.30.200.20">
    <property type="entry name" value="Phosphorylase Kinase, domain 1"/>
    <property type="match status" value="1"/>
</dbReference>
<dbReference type="InterPro" id="IPR000719">
    <property type="entry name" value="Prot_kinase_dom"/>
</dbReference>
<dbReference type="RefSeq" id="XP_055899441.1">
    <property type="nucleotide sequence ID" value="XM_056043466.1"/>
</dbReference>
<name>A0A9W3BIT8_BIOGL</name>
<evidence type="ECO:0000313" key="5">
    <source>
        <dbReference type="RefSeq" id="XP_055899441.1"/>
    </source>
</evidence>
<dbReference type="GO" id="GO:0005524">
    <property type="term" value="F:ATP binding"/>
    <property type="evidence" value="ECO:0007669"/>
    <property type="project" value="InterPro"/>
</dbReference>
<dbReference type="GO" id="GO:0004672">
    <property type="term" value="F:protein kinase activity"/>
    <property type="evidence" value="ECO:0007669"/>
    <property type="project" value="InterPro"/>
</dbReference>
<feature type="region of interest" description="Disordered" evidence="2">
    <location>
        <begin position="927"/>
        <end position="973"/>
    </location>
</feature>
<dbReference type="PANTHER" id="PTHR12984:SF6">
    <property type="entry name" value="SCY1-LIKE PROTEIN 2"/>
    <property type="match status" value="1"/>
</dbReference>
<dbReference type="InterPro" id="IPR051177">
    <property type="entry name" value="CIK-Related_Protein"/>
</dbReference>
<gene>
    <name evidence="5" type="primary">LOC106072327</name>
</gene>
<accession>A0A9W3BIT8</accession>
<dbReference type="Proteomes" id="UP001165740">
    <property type="component" value="Chromosome 10"/>
</dbReference>
<dbReference type="SUPFAM" id="SSF48371">
    <property type="entry name" value="ARM repeat"/>
    <property type="match status" value="1"/>
</dbReference>
<evidence type="ECO:0000256" key="2">
    <source>
        <dbReference type="SAM" id="MobiDB-lite"/>
    </source>
</evidence>
<dbReference type="Gene3D" id="1.10.510.10">
    <property type="entry name" value="Transferase(Phosphotransferase) domain 1"/>
    <property type="match status" value="1"/>
</dbReference>
<feature type="region of interest" description="Disordered" evidence="2">
    <location>
        <begin position="825"/>
        <end position="850"/>
    </location>
</feature>
<keyword evidence="4" id="KW-1185">Reference proteome</keyword>
<dbReference type="Gene3D" id="1.25.10.10">
    <property type="entry name" value="Leucine-rich Repeat Variant"/>
    <property type="match status" value="1"/>
</dbReference>
<sequence>MENLLDNALKKTKISQWMEERKQQKKNFAELQLKKEDFITDRLNKMDVLNRLKNAVTSVIPGNPLARDFDIHGQVASTGPGLLWKIFSAVKKSTKEEAAVFYFEKKVLDKYHKRDKEVIIESLRKGVQQLTKLRHPRILSVIHPLEETREALAFATEPVFSSLANVLGSCDNLSGGSKILSEFQLYEVEIKHGLLQILEGLGFLHNDAKMLHRNICPSSIVLAKFGTWKLAGCEFVQQAGDSQDQKAFFTCHEWRSDMPRDAQPNLDYMAPEYELNHTCSPASDMFSFGILMYALHNNGRPLYECEGELRTFRQNAEELGSMRNSLLSKMPSQLADHVKLLLNLEPTIRPDAAQMMKIPFFEDMACIALQYIDSLYQRENIEKSNFFKGLPKIIECLPKRVSQQRVLPALFKEGVNANMVPFILPSIFLISEQSTTEEYREMVLPELIPFFKIREPIQVMLMFLQNMNLLLSKTPAQQIQTYVFPLIFAALEADSPQIQELCLSIIPTFADLIEYTTLKKSMIPRIKKLCLGTSVLNVRVNCLLCIGKLMDQMDKWFVLDEILPFLREIPSREPAVLMSILGIHKVALSEPKLGITKDVMANKVLPFLIPLCIDNNLNLNQFNAYMGVVKEMLSKVETEHRTKLEQLDQIQQEHKTLEISKIVGENGSFGKQGEGKTFMDKFWSGIGFGGGGGGESMKVNASSTPEVNSGVNVTPKKTTLSLEEKQKLAKQQEQEKALKSQPPLDPQSKTPSTSKPSSVTPSSGPRDLTSTLMESNMRNLSMSSKSSSGSNIGSPAGTPMSTSGGANWPGATGMGGGVNWASASSTNSHYMTPQPSLSSSNTSFPSAEKPKVDLSSFDTLLTTPSSAKKVPVNQMGQTTGMWTASQPGMTPRPSLGMTGAGGISNSQGWGQNTMPSYQQPTFGAFTASPSTNQSWGGSGIRPMSGVMQPMQASQQNSAANKSLTSDDLKDLLG</sequence>
<feature type="compositionally biased region" description="Low complexity" evidence="2">
    <location>
        <begin position="775"/>
        <end position="794"/>
    </location>
</feature>
<dbReference type="InterPro" id="IPR011989">
    <property type="entry name" value="ARM-like"/>
</dbReference>
<feature type="compositionally biased region" description="Basic and acidic residues" evidence="2">
    <location>
        <begin position="964"/>
        <end position="973"/>
    </location>
</feature>
<dbReference type="PANTHER" id="PTHR12984">
    <property type="entry name" value="SCY1-RELATED S/T PROTEIN KINASE-LIKE"/>
    <property type="match status" value="1"/>
</dbReference>
<evidence type="ECO:0000259" key="3">
    <source>
        <dbReference type="PROSITE" id="PS50011"/>
    </source>
</evidence>
<dbReference type="SMART" id="SM00220">
    <property type="entry name" value="S_TKc"/>
    <property type="match status" value="1"/>
</dbReference>
<dbReference type="SUPFAM" id="SSF56112">
    <property type="entry name" value="Protein kinase-like (PK-like)"/>
    <property type="match status" value="1"/>
</dbReference>
<dbReference type="CDD" id="cd14011">
    <property type="entry name" value="PK_SCY1_like"/>
    <property type="match status" value="1"/>
</dbReference>
<dbReference type="InterPro" id="IPR016024">
    <property type="entry name" value="ARM-type_fold"/>
</dbReference>
<evidence type="ECO:0000256" key="1">
    <source>
        <dbReference type="ARBA" id="ARBA00038349"/>
    </source>
</evidence>
<feature type="region of interest" description="Disordered" evidence="2">
    <location>
        <begin position="695"/>
        <end position="811"/>
    </location>
</feature>
<proteinExistence type="inferred from homology"/>
<comment type="similarity">
    <text evidence="1">Belongs to the protein kinase superfamily.</text>
</comment>
<dbReference type="FunFam" id="1.25.10.10:FF:000189">
    <property type="entry name" value="SCY1-like pseudokinase 2"/>
    <property type="match status" value="1"/>
</dbReference>
<dbReference type="PROSITE" id="PS50011">
    <property type="entry name" value="PROTEIN_KINASE_DOM"/>
    <property type="match status" value="1"/>
</dbReference>
<dbReference type="InterPro" id="IPR011009">
    <property type="entry name" value="Kinase-like_dom_sf"/>
</dbReference>
<feature type="compositionally biased region" description="Low complexity" evidence="2">
    <location>
        <begin position="748"/>
        <end position="763"/>
    </location>
</feature>
<feature type="compositionally biased region" description="Low complexity" evidence="2">
    <location>
        <begin position="833"/>
        <end position="846"/>
    </location>
</feature>
<feature type="compositionally biased region" description="Basic and acidic residues" evidence="2">
    <location>
        <begin position="722"/>
        <end position="738"/>
    </location>
</feature>
<feature type="domain" description="Protein kinase" evidence="3">
    <location>
        <begin position="72"/>
        <end position="361"/>
    </location>
</feature>